<feature type="compositionally biased region" description="Low complexity" evidence="1">
    <location>
        <begin position="268"/>
        <end position="293"/>
    </location>
</feature>
<evidence type="ECO:0000256" key="1">
    <source>
        <dbReference type="SAM" id="MobiDB-lite"/>
    </source>
</evidence>
<sequence>MEQLPRQVREFAGYLRELAALLDQGGGWYGVFRQRDPDGMRACLDGAEVPPWDVVEALLQDFAAAYGAEAAARETERARALHRASSHAHDARPGGRDALGDRLDIMLREQRYAAERQEGLARALSVAATAEESDALRRDLAWARDDHERATARCAELRTRMEVLDRRSWGGPARQDPGAASGDGAPLAFPPGSGATVFRREAHGTADAPPGGEPSPEPRPVRHTAAGVPSAGAPAAGAPSAKSPAAARDASVPALPVPAPYGPEGQWSEASGPEAPGPEEYGPEAPASASAVREAGEARGDGAAGGGPDGPGAAARRLPGQRGRRRLRGGARFAGMPEEGGAAVAPVPEPPAPAAPARRTPRGARFAGAAQEASPAQSSAGAAAGLPDPAEEARGIVAETVGRLVRLRAEGRSGEAHALLAEAVSWPADRLPALAAALDRAGLGADRSTLLWEAASLPPARLVAAADALVAAGRAADGEQLLRQGVVRPAEEIGEAVLVLAAEGRDRAVRALLDAHVRMRTPAEAAQSASPDPGRLVPLLLEAAGAVSEERHWDLVHALRVAGFTA</sequence>
<feature type="region of interest" description="Disordered" evidence="1">
    <location>
        <begin position="168"/>
        <end position="387"/>
    </location>
</feature>
<feature type="compositionally biased region" description="Low complexity" evidence="1">
    <location>
        <begin position="225"/>
        <end position="251"/>
    </location>
</feature>
<gene>
    <name evidence="2" type="ORF">GCM10010358_55720</name>
</gene>
<keyword evidence="3" id="KW-1185">Reference proteome</keyword>
<comment type="caution">
    <text evidence="2">The sequence shown here is derived from an EMBL/GenBank/DDBJ whole genome shotgun (WGS) entry which is preliminary data.</text>
</comment>
<evidence type="ECO:0008006" key="4">
    <source>
        <dbReference type="Google" id="ProtNLM"/>
    </source>
</evidence>
<reference evidence="2" key="2">
    <citation type="submission" date="2020-09" db="EMBL/GenBank/DDBJ databases">
        <authorList>
            <person name="Sun Q."/>
            <person name="Ohkuma M."/>
        </authorList>
    </citation>
    <scope>NUCLEOTIDE SEQUENCE</scope>
    <source>
        <strain evidence="2">JCM 4790</strain>
    </source>
</reference>
<accession>A0A918NU37</accession>
<name>A0A918NU37_9ACTN</name>
<evidence type="ECO:0000313" key="2">
    <source>
        <dbReference type="EMBL" id="GGX94674.1"/>
    </source>
</evidence>
<organism evidence="2 3">
    <name type="scientific">Streptomyces minutiscleroticus</name>
    <dbReference type="NCBI Taxonomy" id="68238"/>
    <lineage>
        <taxon>Bacteria</taxon>
        <taxon>Bacillati</taxon>
        <taxon>Actinomycetota</taxon>
        <taxon>Actinomycetes</taxon>
        <taxon>Kitasatosporales</taxon>
        <taxon>Streptomycetaceae</taxon>
        <taxon>Streptomyces</taxon>
    </lineage>
</organism>
<dbReference type="Proteomes" id="UP000619244">
    <property type="component" value="Unassembled WGS sequence"/>
</dbReference>
<dbReference type="EMBL" id="BMVU01000033">
    <property type="protein sequence ID" value="GGX94674.1"/>
    <property type="molecule type" value="Genomic_DNA"/>
</dbReference>
<protein>
    <recommendedName>
        <fullName evidence="4">UL36 very large tegument protein</fullName>
    </recommendedName>
</protein>
<proteinExistence type="predicted"/>
<evidence type="ECO:0000313" key="3">
    <source>
        <dbReference type="Proteomes" id="UP000619244"/>
    </source>
</evidence>
<dbReference type="AlphaFoldDB" id="A0A918NU37"/>
<feature type="compositionally biased region" description="Low complexity" evidence="1">
    <location>
        <begin position="311"/>
        <end position="321"/>
    </location>
</feature>
<feature type="compositionally biased region" description="Low complexity" evidence="1">
    <location>
        <begin position="330"/>
        <end position="346"/>
    </location>
</feature>
<reference evidence="2" key="1">
    <citation type="journal article" date="2014" name="Int. J. Syst. Evol. Microbiol.">
        <title>Complete genome sequence of Corynebacterium casei LMG S-19264T (=DSM 44701T), isolated from a smear-ripened cheese.</title>
        <authorList>
            <consortium name="US DOE Joint Genome Institute (JGI-PGF)"/>
            <person name="Walter F."/>
            <person name="Albersmeier A."/>
            <person name="Kalinowski J."/>
            <person name="Ruckert C."/>
        </authorList>
    </citation>
    <scope>NUCLEOTIDE SEQUENCE</scope>
    <source>
        <strain evidence="2">JCM 4790</strain>
    </source>
</reference>
<feature type="compositionally biased region" description="Low complexity" evidence="1">
    <location>
        <begin position="355"/>
        <end position="385"/>
    </location>
</feature>